<dbReference type="STRING" id="367110.Q7S0F4"/>
<evidence type="ECO:0000256" key="1">
    <source>
        <dbReference type="ARBA" id="ARBA00009865"/>
    </source>
</evidence>
<reference evidence="7 8" key="1">
    <citation type="journal article" date="2003" name="Nature">
        <title>The genome sequence of the filamentous fungus Neurospora crassa.</title>
        <authorList>
            <person name="Galagan J.E."/>
            <person name="Calvo S.E."/>
            <person name="Borkovich K.A."/>
            <person name="Selker E.U."/>
            <person name="Read N.D."/>
            <person name="Jaffe D."/>
            <person name="FitzHugh W."/>
            <person name="Ma L.J."/>
            <person name="Smirnov S."/>
            <person name="Purcell S."/>
            <person name="Rehman B."/>
            <person name="Elkins T."/>
            <person name="Engels R."/>
            <person name="Wang S."/>
            <person name="Nielsen C.B."/>
            <person name="Butler J."/>
            <person name="Endrizzi M."/>
            <person name="Qui D."/>
            <person name="Ianakiev P."/>
            <person name="Bell-Pedersen D."/>
            <person name="Nelson M.A."/>
            <person name="Werner-Washburne M."/>
            <person name="Selitrennikoff C.P."/>
            <person name="Kinsey J.A."/>
            <person name="Braun E.L."/>
            <person name="Zelter A."/>
            <person name="Schulte U."/>
            <person name="Kothe G.O."/>
            <person name="Jedd G."/>
            <person name="Mewes W."/>
            <person name="Staben C."/>
            <person name="Marcotte E."/>
            <person name="Greenberg D."/>
            <person name="Roy A."/>
            <person name="Foley K."/>
            <person name="Naylor J."/>
            <person name="Stange-Thomann N."/>
            <person name="Barrett R."/>
            <person name="Gnerre S."/>
            <person name="Kamal M."/>
            <person name="Kamvysselis M."/>
            <person name="Mauceli E."/>
            <person name="Bielke C."/>
            <person name="Rudd S."/>
            <person name="Frishman D."/>
            <person name="Krystofova S."/>
            <person name="Rasmussen C."/>
            <person name="Metzenberg R.L."/>
            <person name="Perkins D.D."/>
            <person name="Kroken S."/>
            <person name="Cogoni C."/>
            <person name="Macino G."/>
            <person name="Catcheside D."/>
            <person name="Li W."/>
            <person name="Pratt R.J."/>
            <person name="Osmani S.A."/>
            <person name="DeSouza C.P."/>
            <person name="Glass L."/>
            <person name="Orbach M.J."/>
            <person name="Berglund J.A."/>
            <person name="Voelker R."/>
            <person name="Yarden O."/>
            <person name="Plamann M."/>
            <person name="Seiler S."/>
            <person name="Dunlap J."/>
            <person name="Radford A."/>
            <person name="Aramayo R."/>
            <person name="Natvig D.O."/>
            <person name="Alex L.A."/>
            <person name="Mannhaupt G."/>
            <person name="Ebbole D.J."/>
            <person name="Freitag M."/>
            <person name="Paulsen I."/>
            <person name="Sachs M.S."/>
            <person name="Lander E.S."/>
            <person name="Nusbaum C."/>
            <person name="Birren B."/>
        </authorList>
    </citation>
    <scope>NUCLEOTIDE SEQUENCE [LARGE SCALE GENOMIC DNA]</scope>
    <source>
        <strain evidence="8">ATCC 24698 / 74-OR23-1A / CBS 708.71 / DSM 1257 / FGSC 987</strain>
    </source>
</reference>
<sequence length="363" mass="39998">MHHRNRLLLSLLSVIMGLATSTALAALQIVPGGTWTASNGEHLNAHGAGVIQVNNTFYLIGEDKSQGSSFFAINCYSSVDLVQWTYEGALLSRTTSSGDLGPNRIIERPKVIYNDLTKKYVMWMHVDSSNYGDAKVGVATSDTVCGKPYKYHGSFRPLGMESRDIGLFKDDDDDGRAYLLTEDRKNGLRINPLTPDYLSISGTTSTHLFPTAIESPALLKLSGRYFLFGSHLTGWSPNDNVYTTSTNLSGPWTDWKVFADKGSNTYASQTSFILNYGGPGNIMYMGDRWRSSNLQSSSYIWLPLNISDTTTTTVVLLKNRASWIPNAQSGLLWADSPAEKSYEGERGSYAGGAKEHHHLKHTK</sequence>
<dbReference type="SMR" id="Q7S0F4"/>
<comment type="similarity">
    <text evidence="1 4">Belongs to the glycosyl hydrolase 43 family.</text>
</comment>
<dbReference type="VEuPathDB" id="FungiDB:NCU06861"/>
<evidence type="ECO:0000313" key="7">
    <source>
        <dbReference type="EMBL" id="EAA28791.3"/>
    </source>
</evidence>
<dbReference type="CDD" id="cd18821">
    <property type="entry name" value="GH43_Pc3Gal43A-like"/>
    <property type="match status" value="1"/>
</dbReference>
<dbReference type="KEGG" id="ncr:NCU06861"/>
<organism evidence="7 8">
    <name type="scientific">Neurospora crassa (strain ATCC 24698 / 74-OR23-1A / CBS 708.71 / DSM 1257 / FGSC 987)</name>
    <dbReference type="NCBI Taxonomy" id="367110"/>
    <lineage>
        <taxon>Eukaryota</taxon>
        <taxon>Fungi</taxon>
        <taxon>Dikarya</taxon>
        <taxon>Ascomycota</taxon>
        <taxon>Pezizomycotina</taxon>
        <taxon>Sordariomycetes</taxon>
        <taxon>Sordariomycetidae</taxon>
        <taxon>Sordariales</taxon>
        <taxon>Sordariaceae</taxon>
        <taxon>Neurospora</taxon>
    </lineage>
</organism>
<keyword evidence="2 4" id="KW-0378">Hydrolase</keyword>
<dbReference type="GO" id="GO:0005975">
    <property type="term" value="P:carbohydrate metabolic process"/>
    <property type="evidence" value="ECO:0007669"/>
    <property type="project" value="InterPro"/>
</dbReference>
<dbReference type="InterPro" id="IPR006710">
    <property type="entry name" value="Glyco_hydro_43"/>
</dbReference>
<evidence type="ECO:0000313" key="8">
    <source>
        <dbReference type="Proteomes" id="UP000001805"/>
    </source>
</evidence>
<evidence type="ECO:0000256" key="3">
    <source>
        <dbReference type="ARBA" id="ARBA00023295"/>
    </source>
</evidence>
<keyword evidence="3 4" id="KW-0326">Glycosidase</keyword>
<evidence type="ECO:0000256" key="5">
    <source>
        <dbReference type="SAM" id="MobiDB-lite"/>
    </source>
</evidence>
<feature type="signal peptide" evidence="6">
    <location>
        <begin position="1"/>
        <end position="25"/>
    </location>
</feature>
<dbReference type="PANTHER" id="PTHR22925:SF3">
    <property type="entry name" value="GLYCOSYL HYDROLASE FAMILY PROTEIN 43"/>
    <property type="match status" value="1"/>
</dbReference>
<dbReference type="RefSeq" id="XP_958027.3">
    <property type="nucleotide sequence ID" value="XM_952934.3"/>
</dbReference>
<feature type="region of interest" description="Disordered" evidence="5">
    <location>
        <begin position="344"/>
        <end position="363"/>
    </location>
</feature>
<evidence type="ECO:0000256" key="6">
    <source>
        <dbReference type="SAM" id="SignalP"/>
    </source>
</evidence>
<keyword evidence="8" id="KW-1185">Reference proteome</keyword>
<dbReference type="EMBL" id="CM002242">
    <property type="protein sequence ID" value="EAA28791.3"/>
    <property type="molecule type" value="Genomic_DNA"/>
</dbReference>
<dbReference type="GO" id="GO:0004553">
    <property type="term" value="F:hydrolase activity, hydrolyzing O-glycosyl compounds"/>
    <property type="evidence" value="ECO:0000318"/>
    <property type="project" value="GO_Central"/>
</dbReference>
<dbReference type="Pfam" id="PF04616">
    <property type="entry name" value="Glyco_hydro_43"/>
    <property type="match status" value="1"/>
</dbReference>
<dbReference type="OrthoDB" id="9970295at2759"/>
<proteinExistence type="inferred from homology"/>
<dbReference type="PANTHER" id="PTHR22925">
    <property type="entry name" value="GLYCOSYL HYDROLASE 43 FAMILY MEMBER"/>
    <property type="match status" value="1"/>
</dbReference>
<dbReference type="AlphaFoldDB" id="Q7S0F4"/>
<accession>Q7S0F4</accession>
<evidence type="ECO:0000256" key="4">
    <source>
        <dbReference type="RuleBase" id="RU361187"/>
    </source>
</evidence>
<feature type="chain" id="PRO_5004294307" evidence="6">
    <location>
        <begin position="26"/>
        <end position="363"/>
    </location>
</feature>
<name>Q7S0F4_NEUCR</name>
<dbReference type="SUPFAM" id="SSF75005">
    <property type="entry name" value="Arabinanase/levansucrase/invertase"/>
    <property type="match status" value="1"/>
</dbReference>
<dbReference type="GeneID" id="3874174"/>
<gene>
    <name evidence="7" type="ORF">NCU06861</name>
</gene>
<protein>
    <submittedName>
        <fullName evidence="7">Glycosyl hydrolase family 43 protein</fullName>
    </submittedName>
</protein>
<dbReference type="HOGENOM" id="CLU_016116_1_1_1"/>
<dbReference type="Proteomes" id="UP000001805">
    <property type="component" value="Chromosome 7, Linkage Group VII"/>
</dbReference>
<dbReference type="InParanoid" id="Q7S0F4"/>
<dbReference type="InterPro" id="IPR023296">
    <property type="entry name" value="Glyco_hydro_beta-prop_sf"/>
</dbReference>
<keyword evidence="6" id="KW-0732">Signal</keyword>
<dbReference type="PaxDb" id="5141-EFNCRP00000006706"/>
<evidence type="ECO:0000256" key="2">
    <source>
        <dbReference type="ARBA" id="ARBA00022801"/>
    </source>
</evidence>
<dbReference type="Gene3D" id="2.115.10.20">
    <property type="entry name" value="Glycosyl hydrolase domain, family 43"/>
    <property type="match status" value="1"/>
</dbReference>